<evidence type="ECO:0000313" key="1">
    <source>
        <dbReference type="EMBL" id="MEG3436912.1"/>
    </source>
</evidence>
<dbReference type="GO" id="GO:0003677">
    <property type="term" value="F:DNA binding"/>
    <property type="evidence" value="ECO:0007669"/>
    <property type="project" value="UniProtKB-KW"/>
</dbReference>
<comment type="caution">
    <text evidence="1">The sequence shown here is derived from an EMBL/GenBank/DDBJ whole genome shotgun (WGS) entry which is preliminary data.</text>
</comment>
<dbReference type="RefSeq" id="WP_332864380.1">
    <property type="nucleotide sequence ID" value="NZ_JBAFSM010000011.1"/>
</dbReference>
<accession>A0AAW9QSI3</accession>
<protein>
    <submittedName>
        <fullName evidence="1">DNA-binding response regulator</fullName>
    </submittedName>
</protein>
<sequence length="238" mass="27015">MNPEQIEEIKRLRALNLSPKQIARKLGVRPAEVSEYLQKTAEETAIASAEKGELPPLERCLINENAAIRLLDTGKKGWFGQERKQKLENDGTEGMAQIFVIRKEKSRYLLCSFLVDYWCLGVKETIGPRKVDRLEIEFMIEQCSSGFEQKFREIGLEQARGIVYSAVEYAAGLGLQPARDFEKVKDYLGQREESDPKIECGRDGKPCFICGPYDNQMKILGKLRESVGEGNFSYILPV</sequence>
<name>A0AAW9QSI3_9CHRO</name>
<reference evidence="1 2" key="1">
    <citation type="submission" date="2024-01" db="EMBL/GenBank/DDBJ databases">
        <title>Genomic insights into the taxonomy and metabolism of the cyanobacterium Pannus brasiliensis CCIBt3594.</title>
        <authorList>
            <person name="Machado M."/>
            <person name="Botero N.B."/>
            <person name="Andreote A.P.D."/>
            <person name="Feitosa A.M.T."/>
            <person name="Popin R."/>
            <person name="Sivonen K."/>
            <person name="Fiore M.F."/>
        </authorList>
    </citation>
    <scope>NUCLEOTIDE SEQUENCE [LARGE SCALE GENOMIC DNA]</scope>
    <source>
        <strain evidence="1 2">CCIBt3594</strain>
    </source>
</reference>
<gene>
    <name evidence="1" type="ORF">V0288_07250</name>
</gene>
<organism evidence="1 2">
    <name type="scientific">Pannus brasiliensis CCIBt3594</name>
    <dbReference type="NCBI Taxonomy" id="1427578"/>
    <lineage>
        <taxon>Bacteria</taxon>
        <taxon>Bacillati</taxon>
        <taxon>Cyanobacteriota</taxon>
        <taxon>Cyanophyceae</taxon>
        <taxon>Oscillatoriophycideae</taxon>
        <taxon>Chroococcales</taxon>
        <taxon>Microcystaceae</taxon>
        <taxon>Pannus</taxon>
    </lineage>
</organism>
<keyword evidence="1" id="KW-0238">DNA-binding</keyword>
<proteinExistence type="predicted"/>
<dbReference type="Proteomes" id="UP001328733">
    <property type="component" value="Unassembled WGS sequence"/>
</dbReference>
<dbReference type="EMBL" id="JBAFSM010000011">
    <property type="protein sequence ID" value="MEG3436912.1"/>
    <property type="molecule type" value="Genomic_DNA"/>
</dbReference>
<keyword evidence="2" id="KW-1185">Reference proteome</keyword>
<dbReference type="AlphaFoldDB" id="A0AAW9QSI3"/>
<evidence type="ECO:0000313" key="2">
    <source>
        <dbReference type="Proteomes" id="UP001328733"/>
    </source>
</evidence>